<evidence type="ECO:0000313" key="1">
    <source>
        <dbReference type="EMBL" id="NMC63465.1"/>
    </source>
</evidence>
<gene>
    <name evidence="1" type="ORF">GYA55_09905</name>
</gene>
<evidence type="ECO:0000313" key="2">
    <source>
        <dbReference type="Proteomes" id="UP000524246"/>
    </source>
</evidence>
<dbReference type="Proteomes" id="UP000524246">
    <property type="component" value="Unassembled WGS sequence"/>
</dbReference>
<comment type="caution">
    <text evidence="1">The sequence shown here is derived from an EMBL/GenBank/DDBJ whole genome shotgun (WGS) entry which is preliminary data.</text>
</comment>
<reference evidence="1 2" key="1">
    <citation type="journal article" date="2020" name="Biotechnol. Biofuels">
        <title>New insights from the biogas microbiome by comprehensive genome-resolved metagenomics of nearly 1600 species originating from multiple anaerobic digesters.</title>
        <authorList>
            <person name="Campanaro S."/>
            <person name="Treu L."/>
            <person name="Rodriguez-R L.M."/>
            <person name="Kovalovszki A."/>
            <person name="Ziels R.M."/>
            <person name="Maus I."/>
            <person name="Zhu X."/>
            <person name="Kougias P.G."/>
            <person name="Basile A."/>
            <person name="Luo G."/>
            <person name="Schluter A."/>
            <person name="Konstantinidis K.T."/>
            <person name="Angelidaki I."/>
        </authorList>
    </citation>
    <scope>NUCLEOTIDE SEQUENCE [LARGE SCALE GENOMIC DNA]</scope>
    <source>
        <strain evidence="1">AS27yjCOA_65</strain>
    </source>
</reference>
<dbReference type="AlphaFoldDB" id="A0A7X9ILY1"/>
<sequence length="57" mass="6883">MTEDFNASDEFKAIIEEDRQTRTKRHWRGTMLEYLELVKQDPSLACLSQKRIYDMIM</sequence>
<dbReference type="EMBL" id="JAAZON010000444">
    <property type="protein sequence ID" value="NMC63465.1"/>
    <property type="molecule type" value="Genomic_DNA"/>
</dbReference>
<protein>
    <submittedName>
        <fullName evidence="1">Uncharacterized protein</fullName>
    </submittedName>
</protein>
<organism evidence="1 2">
    <name type="scientific">SAR324 cluster bacterium</name>
    <dbReference type="NCBI Taxonomy" id="2024889"/>
    <lineage>
        <taxon>Bacteria</taxon>
        <taxon>Deltaproteobacteria</taxon>
        <taxon>SAR324 cluster</taxon>
    </lineage>
</organism>
<feature type="non-terminal residue" evidence="1">
    <location>
        <position position="57"/>
    </location>
</feature>
<accession>A0A7X9ILY1</accession>
<proteinExistence type="predicted"/>
<name>A0A7X9ILY1_9DELT</name>